<evidence type="ECO:0000313" key="4">
    <source>
        <dbReference type="EMBL" id="ENO96184.1"/>
    </source>
</evidence>
<dbReference type="Proteomes" id="UP000013047">
    <property type="component" value="Unassembled WGS sequence"/>
</dbReference>
<dbReference type="InterPro" id="IPR050570">
    <property type="entry name" value="Cell_wall_metabolism_enzyme"/>
</dbReference>
<dbReference type="EMBL" id="AMXF01000129">
    <property type="protein sequence ID" value="ENO96184.1"/>
    <property type="molecule type" value="Genomic_DNA"/>
</dbReference>
<comment type="caution">
    <text evidence="4">The sequence shown here is derived from an EMBL/GenBank/DDBJ whole genome shotgun (WGS) entry which is preliminary data.</text>
</comment>
<dbReference type="Gene3D" id="2.70.70.10">
    <property type="entry name" value="Glucose Permease (Domain IIA)"/>
    <property type="match status" value="1"/>
</dbReference>
<dbReference type="GO" id="GO:0004222">
    <property type="term" value="F:metalloendopeptidase activity"/>
    <property type="evidence" value="ECO:0007669"/>
    <property type="project" value="TreeGrafter"/>
</dbReference>
<dbReference type="SUPFAM" id="SSF51261">
    <property type="entry name" value="Duplicated hybrid motif"/>
    <property type="match status" value="1"/>
</dbReference>
<reference evidence="4 5" key="1">
    <citation type="submission" date="2012-09" db="EMBL/GenBank/DDBJ databases">
        <title>Draft Genome Sequences of 6 Strains from Genus Thauera.</title>
        <authorList>
            <person name="Liu B."/>
            <person name="Shapleigh J.P."/>
            <person name="Frostegard A.H."/>
        </authorList>
    </citation>
    <scope>NUCLEOTIDE SEQUENCE [LARGE SCALE GENOMIC DNA]</scope>
    <source>
        <strain evidence="4 5">B4P</strain>
    </source>
</reference>
<dbReference type="Pfam" id="PF01551">
    <property type="entry name" value="Peptidase_M23"/>
    <property type="match status" value="1"/>
</dbReference>
<organism evidence="4 5">
    <name type="scientific">Thauera phenylacetica B4P</name>
    <dbReference type="NCBI Taxonomy" id="1234382"/>
    <lineage>
        <taxon>Bacteria</taxon>
        <taxon>Pseudomonadati</taxon>
        <taxon>Pseudomonadota</taxon>
        <taxon>Betaproteobacteria</taxon>
        <taxon>Rhodocyclales</taxon>
        <taxon>Zoogloeaceae</taxon>
        <taxon>Thauera</taxon>
    </lineage>
</organism>
<dbReference type="PANTHER" id="PTHR21666">
    <property type="entry name" value="PEPTIDASE-RELATED"/>
    <property type="match status" value="1"/>
</dbReference>
<evidence type="ECO:0000256" key="2">
    <source>
        <dbReference type="SAM" id="MobiDB-lite"/>
    </source>
</evidence>
<dbReference type="AlphaFoldDB" id="N6ZVN0"/>
<feature type="region of interest" description="Disordered" evidence="2">
    <location>
        <begin position="1"/>
        <end position="22"/>
    </location>
</feature>
<dbReference type="InterPro" id="IPR011055">
    <property type="entry name" value="Dup_hybrid_motif"/>
</dbReference>
<dbReference type="RefSeq" id="WP_004367684.1">
    <property type="nucleotide sequence ID" value="NZ_AMXF01000129.1"/>
</dbReference>
<dbReference type="InterPro" id="IPR016047">
    <property type="entry name" value="M23ase_b-sheet_dom"/>
</dbReference>
<evidence type="ECO:0000313" key="5">
    <source>
        <dbReference type="Proteomes" id="UP000013047"/>
    </source>
</evidence>
<proteinExistence type="predicted"/>
<dbReference type="PANTHER" id="PTHR21666:SF289">
    <property type="entry name" value="L-ALA--D-GLU ENDOPEPTIDASE"/>
    <property type="match status" value="1"/>
</dbReference>
<sequence>MARRDGYARLLEAGDHPAPPASDYKLAAARREAADQNRQIVEGLFEMGFEAAELASALGRAAAGGVDRALQPRDWLGGSAAGVLGGGSGRPKSEPGLGYGWRTGLSWEHWAGGDALALNNDLRGFVAAIPAGEPVPGGQVSSRFGFRRHPISRRLGAHEGTDFITHGDRTVRAGGHGVVRFAARQGGFGKLVVVEHANGFETRYAHLAQIAVRVGQRVAEGEALGVMGSTGYSTGVHLHFELRFRGRPLDAVKAMELAHDGGPLVAEP</sequence>
<evidence type="ECO:0000256" key="1">
    <source>
        <dbReference type="ARBA" id="ARBA00022729"/>
    </source>
</evidence>
<keyword evidence="5" id="KW-1185">Reference proteome</keyword>
<feature type="domain" description="M23ase beta-sheet core" evidence="3">
    <location>
        <begin position="157"/>
        <end position="250"/>
    </location>
</feature>
<gene>
    <name evidence="4" type="ORF">C667_15214</name>
</gene>
<accession>N6ZVN0</accession>
<evidence type="ECO:0000259" key="3">
    <source>
        <dbReference type="Pfam" id="PF01551"/>
    </source>
</evidence>
<name>N6ZVN0_9RHOO</name>
<keyword evidence="1" id="KW-0732">Signal</keyword>
<feature type="compositionally biased region" description="Basic and acidic residues" evidence="2">
    <location>
        <begin position="1"/>
        <end position="15"/>
    </location>
</feature>
<dbReference type="CDD" id="cd12797">
    <property type="entry name" value="M23_peptidase"/>
    <property type="match status" value="1"/>
</dbReference>
<protein>
    <submittedName>
        <fullName evidence="4">Peptidase M23B family protein</fullName>
    </submittedName>
</protein>